<feature type="domain" description="Cobalamin biosynthesis protein CobT VWA" evidence="2">
    <location>
        <begin position="409"/>
        <end position="607"/>
    </location>
</feature>
<sequence length="617" mass="68806">MRSAFRFTSELDDVLERVWLTDLAVVLSRDEHVQCEFGPVSLFCAEDSVLYITTAYQGLMGEERMKCLMADLYLRAAGSKWFTDQMAMVRAKAAANATDVPMLVWQFVCVVEDVRLAARVIRQRPGTAPYFACRTAFYKNLFARQKQAWARDGRLGNVCFAELYDSVTDLARDGYARAAACETSDAAATLAMQLVQEKLDSFGAVNDLNGQWFDYRVDAAIQPAPVARMDDSGRDRADQNAASVPNDEHSHKNQMMPSWSQRQDSNRAAGLHMDHAEGAMEVGGGWNGRLGTLEHYEGPSQRGRIVGDGGEDASEVAVEAATEKAAISDGAAKTPRVIELGWRPPSPQATSVVRLWRDRTQGTKRRLLRAFYHSFWREQDASSGGFQYGRLGRRLERVATERLPRLFEHRQQKGMRFDAVVQVLVDCSGSMEPYLDACKPALCLLADTLRALHIPYNVCAFWEDSVDLSVSGEGETATLLWDVIPFARSQSSEAALALADLEPQLDNRDGVAIRLAANKLCKRRERQKWLFVVSDGQPAAEDYRDAVTDTKRAILWARSRGIHVVHLCIADPEEPEFLSAIRHLYGRATVVVRDVDEIGQAMEKALAHALRHLSQGE</sequence>
<gene>
    <name evidence="3" type="ORF">C7445_102292</name>
</gene>
<dbReference type="SUPFAM" id="SSF53300">
    <property type="entry name" value="vWA-like"/>
    <property type="match status" value="1"/>
</dbReference>
<comment type="caution">
    <text evidence="3">The sequence shown here is derived from an EMBL/GenBank/DDBJ whole genome shotgun (WGS) entry which is preliminary data.</text>
</comment>
<dbReference type="Proteomes" id="UP000294581">
    <property type="component" value="Unassembled WGS sequence"/>
</dbReference>
<dbReference type="InterPro" id="IPR036465">
    <property type="entry name" value="vWFA_dom_sf"/>
</dbReference>
<evidence type="ECO:0000259" key="2">
    <source>
        <dbReference type="Pfam" id="PF11775"/>
    </source>
</evidence>
<evidence type="ECO:0000313" key="4">
    <source>
        <dbReference type="Proteomes" id="UP000294581"/>
    </source>
</evidence>
<dbReference type="OrthoDB" id="2370292at2"/>
<dbReference type="Gene3D" id="3.40.50.410">
    <property type="entry name" value="von Willebrand factor, type A domain"/>
    <property type="match status" value="1"/>
</dbReference>
<organism evidence="3 4">
    <name type="scientific">Alicyclobacillus sacchari</name>
    <dbReference type="NCBI Taxonomy" id="392010"/>
    <lineage>
        <taxon>Bacteria</taxon>
        <taxon>Bacillati</taxon>
        <taxon>Bacillota</taxon>
        <taxon>Bacilli</taxon>
        <taxon>Bacillales</taxon>
        <taxon>Alicyclobacillaceae</taxon>
        <taxon>Alicyclobacillus</taxon>
    </lineage>
</organism>
<dbReference type="RefSeq" id="WP_134158653.1">
    <property type="nucleotide sequence ID" value="NZ_SORF01000002.1"/>
</dbReference>
<dbReference type="InterPro" id="IPR025861">
    <property type="entry name" value="CobT_VWA_dom"/>
</dbReference>
<evidence type="ECO:0000256" key="1">
    <source>
        <dbReference type="SAM" id="MobiDB-lite"/>
    </source>
</evidence>
<name>A0A4R8LU94_9BACL</name>
<accession>A0A4R8LU94</accession>
<dbReference type="InterPro" id="IPR051928">
    <property type="entry name" value="NorD/CobT"/>
</dbReference>
<dbReference type="EMBL" id="SORF01000002">
    <property type="protein sequence ID" value="TDY50732.1"/>
    <property type="molecule type" value="Genomic_DNA"/>
</dbReference>
<feature type="compositionally biased region" description="Basic and acidic residues" evidence="1">
    <location>
        <begin position="228"/>
        <end position="238"/>
    </location>
</feature>
<dbReference type="Pfam" id="PF11775">
    <property type="entry name" value="CobT_C"/>
    <property type="match status" value="1"/>
</dbReference>
<reference evidence="3 4" key="1">
    <citation type="submission" date="2019-03" db="EMBL/GenBank/DDBJ databases">
        <title>Genomic Encyclopedia of Type Strains, Phase IV (KMG-IV): sequencing the most valuable type-strain genomes for metagenomic binning, comparative biology and taxonomic classification.</title>
        <authorList>
            <person name="Goeker M."/>
        </authorList>
    </citation>
    <scope>NUCLEOTIDE SEQUENCE [LARGE SCALE GENOMIC DNA]</scope>
    <source>
        <strain evidence="3 4">DSM 17974</strain>
    </source>
</reference>
<protein>
    <submittedName>
        <fullName evidence="3">Nitric oxide reductase activation protein</fullName>
    </submittedName>
</protein>
<keyword evidence="4" id="KW-1185">Reference proteome</keyword>
<dbReference type="PANTHER" id="PTHR41248:SF1">
    <property type="entry name" value="NORD PROTEIN"/>
    <property type="match status" value="1"/>
</dbReference>
<feature type="region of interest" description="Disordered" evidence="1">
    <location>
        <begin position="228"/>
        <end position="258"/>
    </location>
</feature>
<dbReference type="PANTHER" id="PTHR41248">
    <property type="entry name" value="NORD PROTEIN"/>
    <property type="match status" value="1"/>
</dbReference>
<evidence type="ECO:0000313" key="3">
    <source>
        <dbReference type="EMBL" id="TDY50732.1"/>
    </source>
</evidence>
<dbReference type="AlphaFoldDB" id="A0A4R8LU94"/>
<proteinExistence type="predicted"/>